<evidence type="ECO:0000313" key="1">
    <source>
        <dbReference type="EMBL" id="KAJ1100052.1"/>
    </source>
</evidence>
<protein>
    <submittedName>
        <fullName evidence="1">Uncharacterized protein</fullName>
    </submittedName>
</protein>
<reference evidence="1" key="1">
    <citation type="journal article" date="2022" name="bioRxiv">
        <title>Sequencing and chromosome-scale assembly of the giantPleurodeles waltlgenome.</title>
        <authorList>
            <person name="Brown T."/>
            <person name="Elewa A."/>
            <person name="Iarovenko S."/>
            <person name="Subramanian E."/>
            <person name="Araus A.J."/>
            <person name="Petzold A."/>
            <person name="Susuki M."/>
            <person name="Suzuki K.-i.T."/>
            <person name="Hayashi T."/>
            <person name="Toyoda A."/>
            <person name="Oliveira C."/>
            <person name="Osipova E."/>
            <person name="Leigh N.D."/>
            <person name="Simon A."/>
            <person name="Yun M.H."/>
        </authorList>
    </citation>
    <scope>NUCLEOTIDE SEQUENCE</scope>
    <source>
        <strain evidence="1">20211129_DDA</strain>
        <tissue evidence="1">Liver</tissue>
    </source>
</reference>
<dbReference type="EMBL" id="JANPWB010000014">
    <property type="protein sequence ID" value="KAJ1100052.1"/>
    <property type="molecule type" value="Genomic_DNA"/>
</dbReference>
<sequence>MKIRDLHTCLNENPQIYRLGTIRRIMDEFMCSPAIFNVECFRHPGKGINAGWRIGTAKGNCELPSIVRSLRSSLGSSPLRAVEESRSWIQS</sequence>
<name>A0AAV7MC18_PLEWA</name>
<organism evidence="1 2">
    <name type="scientific">Pleurodeles waltl</name>
    <name type="common">Iberian ribbed newt</name>
    <dbReference type="NCBI Taxonomy" id="8319"/>
    <lineage>
        <taxon>Eukaryota</taxon>
        <taxon>Metazoa</taxon>
        <taxon>Chordata</taxon>
        <taxon>Craniata</taxon>
        <taxon>Vertebrata</taxon>
        <taxon>Euteleostomi</taxon>
        <taxon>Amphibia</taxon>
        <taxon>Batrachia</taxon>
        <taxon>Caudata</taxon>
        <taxon>Salamandroidea</taxon>
        <taxon>Salamandridae</taxon>
        <taxon>Pleurodelinae</taxon>
        <taxon>Pleurodeles</taxon>
    </lineage>
</organism>
<proteinExistence type="predicted"/>
<dbReference type="AlphaFoldDB" id="A0AAV7MC18"/>
<gene>
    <name evidence="1" type="ORF">NDU88_005141</name>
</gene>
<evidence type="ECO:0000313" key="2">
    <source>
        <dbReference type="Proteomes" id="UP001066276"/>
    </source>
</evidence>
<comment type="caution">
    <text evidence="1">The sequence shown here is derived from an EMBL/GenBank/DDBJ whole genome shotgun (WGS) entry which is preliminary data.</text>
</comment>
<accession>A0AAV7MC18</accession>
<dbReference type="Proteomes" id="UP001066276">
    <property type="component" value="Chromosome 10"/>
</dbReference>
<keyword evidence="2" id="KW-1185">Reference proteome</keyword>